<accession>A0A6N8ECQ7</accession>
<dbReference type="InterPro" id="IPR007848">
    <property type="entry name" value="Small_mtfrase_dom"/>
</dbReference>
<evidence type="ECO:0000313" key="8">
    <source>
        <dbReference type="EMBL" id="MTW21361.1"/>
    </source>
</evidence>
<dbReference type="InterPro" id="IPR002052">
    <property type="entry name" value="DNA_methylase_N6_adenine_CS"/>
</dbReference>
<dbReference type="FunFam" id="3.40.50.150:FF:000053">
    <property type="entry name" value="Release factor glutamine methyltransferase"/>
    <property type="match status" value="1"/>
</dbReference>
<dbReference type="OrthoDB" id="9800643at2"/>
<dbReference type="SUPFAM" id="SSF53335">
    <property type="entry name" value="S-adenosyl-L-methionine-dependent methyltransferases"/>
    <property type="match status" value="1"/>
</dbReference>
<evidence type="ECO:0000259" key="6">
    <source>
        <dbReference type="Pfam" id="PF05175"/>
    </source>
</evidence>
<dbReference type="InterPro" id="IPR050320">
    <property type="entry name" value="N5-glutamine_MTase"/>
</dbReference>
<dbReference type="InterPro" id="IPR029063">
    <property type="entry name" value="SAM-dependent_MTases_sf"/>
</dbReference>
<dbReference type="Gene3D" id="1.10.8.10">
    <property type="entry name" value="DNA helicase RuvA subunit, C-terminal domain"/>
    <property type="match status" value="1"/>
</dbReference>
<comment type="caution">
    <text evidence="8">The sequence shown here is derived from an EMBL/GenBank/DDBJ whole genome shotgun (WGS) entry which is preliminary data.</text>
</comment>
<comment type="catalytic activity">
    <reaction evidence="4 5">
        <text>L-glutaminyl-[peptide chain release factor] + S-adenosyl-L-methionine = N(5)-methyl-L-glutaminyl-[peptide chain release factor] + S-adenosyl-L-homocysteine + H(+)</text>
        <dbReference type="Rhea" id="RHEA:42896"/>
        <dbReference type="Rhea" id="RHEA-COMP:10271"/>
        <dbReference type="Rhea" id="RHEA-COMP:10272"/>
        <dbReference type="ChEBI" id="CHEBI:15378"/>
        <dbReference type="ChEBI" id="CHEBI:30011"/>
        <dbReference type="ChEBI" id="CHEBI:57856"/>
        <dbReference type="ChEBI" id="CHEBI:59789"/>
        <dbReference type="ChEBI" id="CHEBI:61891"/>
        <dbReference type="EC" id="2.1.1.297"/>
    </reaction>
</comment>
<dbReference type="NCBIfam" id="TIGR00536">
    <property type="entry name" value="hemK_fam"/>
    <property type="match status" value="1"/>
</dbReference>
<feature type="domain" description="Release factor glutamine methyltransferase N-terminal" evidence="7">
    <location>
        <begin position="18"/>
        <end position="86"/>
    </location>
</feature>
<dbReference type="GO" id="GO:0003676">
    <property type="term" value="F:nucleic acid binding"/>
    <property type="evidence" value="ECO:0007669"/>
    <property type="project" value="InterPro"/>
</dbReference>
<dbReference type="Proteomes" id="UP000434044">
    <property type="component" value="Unassembled WGS sequence"/>
</dbReference>
<dbReference type="Gene3D" id="3.40.50.150">
    <property type="entry name" value="Vaccinia Virus protein VP39"/>
    <property type="match status" value="1"/>
</dbReference>
<dbReference type="GO" id="GO:0102559">
    <property type="term" value="F:peptide chain release factor N(5)-glutamine methyltransferase activity"/>
    <property type="evidence" value="ECO:0007669"/>
    <property type="project" value="UniProtKB-EC"/>
</dbReference>
<proteinExistence type="inferred from homology"/>
<protein>
    <recommendedName>
        <fullName evidence="5">Release factor glutamine methyltransferase</fullName>
        <shortName evidence="5">RF MTase</shortName>
        <ecNumber evidence="5">2.1.1.297</ecNumber>
    </recommendedName>
    <alternativeName>
        <fullName evidence="5">N5-glutamine methyltransferase PrmC</fullName>
    </alternativeName>
    <alternativeName>
        <fullName evidence="5">Protein-(glutamine-N5) MTase PrmC</fullName>
    </alternativeName>
    <alternativeName>
        <fullName evidence="5">Protein-glutamine N-methyltransferase PrmC</fullName>
    </alternativeName>
</protein>
<comment type="function">
    <text evidence="5">Methylates the class 1 translation termination release factors RF1/PrfA and RF2/PrfB on the glutamine residue of the universally conserved GGQ motif.</text>
</comment>
<organism evidence="8 9">
    <name type="scientific">Allochromatium palmeri</name>
    <dbReference type="NCBI Taxonomy" id="231048"/>
    <lineage>
        <taxon>Bacteria</taxon>
        <taxon>Pseudomonadati</taxon>
        <taxon>Pseudomonadota</taxon>
        <taxon>Gammaproteobacteria</taxon>
        <taxon>Chromatiales</taxon>
        <taxon>Chromatiaceae</taxon>
        <taxon>Allochromatium</taxon>
    </lineage>
</organism>
<evidence type="ECO:0000256" key="2">
    <source>
        <dbReference type="ARBA" id="ARBA00022679"/>
    </source>
</evidence>
<evidence type="ECO:0000256" key="5">
    <source>
        <dbReference type="HAMAP-Rule" id="MF_02126"/>
    </source>
</evidence>
<name>A0A6N8ECQ7_9GAMM</name>
<dbReference type="PANTHER" id="PTHR18895:SF74">
    <property type="entry name" value="MTRF1L RELEASE FACTOR GLUTAMINE METHYLTRANSFERASE"/>
    <property type="match status" value="1"/>
</dbReference>
<keyword evidence="1 5" id="KW-0489">Methyltransferase</keyword>
<feature type="binding site" evidence="5">
    <location>
        <position position="154"/>
    </location>
    <ligand>
        <name>S-adenosyl-L-methionine</name>
        <dbReference type="ChEBI" id="CHEBI:59789"/>
    </ligand>
</feature>
<gene>
    <name evidence="5 8" type="primary">prmC</name>
    <name evidence="8" type="ORF">GJ668_09655</name>
</gene>
<feature type="binding site" evidence="5">
    <location>
        <position position="197"/>
    </location>
    <ligand>
        <name>S-adenosyl-L-methionine</name>
        <dbReference type="ChEBI" id="CHEBI:59789"/>
    </ligand>
</feature>
<evidence type="ECO:0000256" key="1">
    <source>
        <dbReference type="ARBA" id="ARBA00022603"/>
    </source>
</evidence>
<evidence type="ECO:0000313" key="9">
    <source>
        <dbReference type="Proteomes" id="UP000434044"/>
    </source>
</evidence>
<feature type="domain" description="Methyltransferase small" evidence="6">
    <location>
        <begin position="114"/>
        <end position="209"/>
    </location>
</feature>
<dbReference type="AlphaFoldDB" id="A0A6N8ECQ7"/>
<dbReference type="InterPro" id="IPR019874">
    <property type="entry name" value="RF_methyltr_PrmC"/>
</dbReference>
<reference evidence="8 9" key="1">
    <citation type="submission" date="2019-11" db="EMBL/GenBank/DDBJ databases">
        <title>Whole-genome sequence of the anaerobic purple sulfur bacterium Allochromatium palmeri DSM 15591.</title>
        <authorList>
            <person name="Kyndt J.A."/>
            <person name="Meyer T.E."/>
        </authorList>
    </citation>
    <scope>NUCLEOTIDE SEQUENCE [LARGE SCALE GENOMIC DNA]</scope>
    <source>
        <strain evidence="8 9">DSM 15591</strain>
    </source>
</reference>
<evidence type="ECO:0000256" key="3">
    <source>
        <dbReference type="ARBA" id="ARBA00022691"/>
    </source>
</evidence>
<keyword evidence="2 5" id="KW-0808">Transferase</keyword>
<dbReference type="Pfam" id="PF17827">
    <property type="entry name" value="PrmC_N"/>
    <property type="match status" value="1"/>
</dbReference>
<keyword evidence="9" id="KW-1185">Reference proteome</keyword>
<feature type="binding site" evidence="5">
    <location>
        <position position="182"/>
    </location>
    <ligand>
        <name>S-adenosyl-L-methionine</name>
        <dbReference type="ChEBI" id="CHEBI:59789"/>
    </ligand>
</feature>
<feature type="binding site" evidence="5">
    <location>
        <begin position="131"/>
        <end position="135"/>
    </location>
    <ligand>
        <name>S-adenosyl-L-methionine</name>
        <dbReference type="ChEBI" id="CHEBI:59789"/>
    </ligand>
</feature>
<comment type="similarity">
    <text evidence="5">Belongs to the protein N5-glutamine methyltransferase family. PrmC subfamily.</text>
</comment>
<dbReference type="InterPro" id="IPR004556">
    <property type="entry name" value="HemK-like"/>
</dbReference>
<keyword evidence="3 5" id="KW-0949">S-adenosyl-L-methionine</keyword>
<dbReference type="EC" id="2.1.1.297" evidence="5"/>
<dbReference type="PROSITE" id="PS00092">
    <property type="entry name" value="N6_MTASE"/>
    <property type="match status" value="1"/>
</dbReference>
<dbReference type="InterPro" id="IPR040758">
    <property type="entry name" value="PrmC_N"/>
</dbReference>
<dbReference type="GO" id="GO:0032259">
    <property type="term" value="P:methylation"/>
    <property type="evidence" value="ECO:0007669"/>
    <property type="project" value="UniProtKB-KW"/>
</dbReference>
<dbReference type="NCBIfam" id="TIGR03534">
    <property type="entry name" value="RF_mod_PrmC"/>
    <property type="match status" value="1"/>
</dbReference>
<dbReference type="CDD" id="cd02440">
    <property type="entry name" value="AdoMet_MTases"/>
    <property type="match status" value="1"/>
</dbReference>
<dbReference type="HAMAP" id="MF_02126">
    <property type="entry name" value="RF_methyltr_PrmC"/>
    <property type="match status" value="1"/>
</dbReference>
<dbReference type="Pfam" id="PF05175">
    <property type="entry name" value="MTS"/>
    <property type="match status" value="1"/>
</dbReference>
<dbReference type="PANTHER" id="PTHR18895">
    <property type="entry name" value="HEMK METHYLTRANSFERASE"/>
    <property type="match status" value="1"/>
</dbReference>
<evidence type="ECO:0000256" key="4">
    <source>
        <dbReference type="ARBA" id="ARBA00048391"/>
    </source>
</evidence>
<dbReference type="EMBL" id="WNKT01000017">
    <property type="protein sequence ID" value="MTW21361.1"/>
    <property type="molecule type" value="Genomic_DNA"/>
</dbReference>
<sequence>MPETASVGTLHTRTDAILGRATAALEALPHASPRLEAELLLTEATGWTRTALLAWPERAPSAEAVATFEALLARRLAGEPIAYIRGRQAFWTLELRVTPDTLIPRPETELLVEITLERLDARRPWQLADLGTGSGAIAAAVASERPGWSLIATDRSAPALAVARENFWALGLERIACLRMDWLAALAPDSLDAILSNPPYVAGHDPHLDRGDLRFEPRSALTPGGDGLHAIRTIAAEAGRCLRPGGLLAVEHGFDQGAAARQILTSAGLHAVETQPDLAGLDRVTLGYR</sequence>
<feature type="binding site" evidence="5">
    <location>
        <begin position="197"/>
        <end position="200"/>
    </location>
    <ligand>
        <name>substrate</name>
    </ligand>
</feature>
<dbReference type="RefSeq" id="WP_155449947.1">
    <property type="nucleotide sequence ID" value="NZ_WNKT01000017.1"/>
</dbReference>
<evidence type="ECO:0000259" key="7">
    <source>
        <dbReference type="Pfam" id="PF17827"/>
    </source>
</evidence>